<evidence type="ECO:0000259" key="6">
    <source>
        <dbReference type="Pfam" id="PF00685"/>
    </source>
</evidence>
<evidence type="ECO:0000256" key="1">
    <source>
        <dbReference type="ARBA" id="ARBA00004496"/>
    </source>
</evidence>
<reference evidence="7" key="1">
    <citation type="submission" date="2019-04" db="EMBL/GenBank/DDBJ databases">
        <title>Genome assembly of Zosterops borbonicus 15179.</title>
        <authorList>
            <person name="Leroy T."/>
            <person name="Anselmetti Y."/>
            <person name="Tilak M.-K."/>
            <person name="Nabholz B."/>
        </authorList>
    </citation>
    <scope>NUCLEOTIDE SEQUENCE</scope>
    <source>
        <strain evidence="7">HGM_15179</strain>
        <tissue evidence="7">Muscle</tissue>
    </source>
</reference>
<evidence type="ECO:0000256" key="2">
    <source>
        <dbReference type="ARBA" id="ARBA00005771"/>
    </source>
</evidence>
<keyword evidence="8" id="KW-1185">Reference proteome</keyword>
<accession>A0A8K1GVH5</accession>
<dbReference type="GO" id="GO:0005737">
    <property type="term" value="C:cytoplasm"/>
    <property type="evidence" value="ECO:0007669"/>
    <property type="project" value="UniProtKB-SubCell"/>
</dbReference>
<dbReference type="InterPro" id="IPR000863">
    <property type="entry name" value="Sulfotransferase_dom"/>
</dbReference>
<evidence type="ECO:0000256" key="5">
    <source>
        <dbReference type="RuleBase" id="RU361155"/>
    </source>
</evidence>
<keyword evidence="4 5" id="KW-0808">Transferase</keyword>
<comment type="caution">
    <text evidence="7">The sequence shown here is derived from an EMBL/GenBank/DDBJ whole genome shotgun (WGS) entry which is preliminary data.</text>
</comment>
<dbReference type="InterPro" id="IPR027417">
    <property type="entry name" value="P-loop_NTPase"/>
</dbReference>
<comment type="subcellular location">
    <subcellularLocation>
        <location evidence="1">Cytoplasm</location>
    </subcellularLocation>
</comment>
<evidence type="ECO:0000256" key="4">
    <source>
        <dbReference type="ARBA" id="ARBA00022679"/>
    </source>
</evidence>
<dbReference type="Pfam" id="PF00685">
    <property type="entry name" value="Sulfotransfer_1"/>
    <property type="match status" value="1"/>
</dbReference>
<dbReference type="Gene3D" id="3.40.50.300">
    <property type="entry name" value="P-loop containing nucleotide triphosphate hydrolases"/>
    <property type="match status" value="1"/>
</dbReference>
<proteinExistence type="inferred from homology"/>
<dbReference type="EMBL" id="SWJQ01000052">
    <property type="protein sequence ID" value="TRZ24115.1"/>
    <property type="molecule type" value="Genomic_DNA"/>
</dbReference>
<evidence type="ECO:0000313" key="8">
    <source>
        <dbReference type="Proteomes" id="UP000796761"/>
    </source>
</evidence>
<evidence type="ECO:0000313" key="7">
    <source>
        <dbReference type="EMBL" id="TRZ24115.1"/>
    </source>
</evidence>
<protein>
    <recommendedName>
        <fullName evidence="5">Sulfotransferase</fullName>
        <ecNumber evidence="5">2.8.2.-</ecNumber>
    </recommendedName>
</protein>
<keyword evidence="3" id="KW-0963">Cytoplasm</keyword>
<evidence type="ECO:0000256" key="3">
    <source>
        <dbReference type="ARBA" id="ARBA00022490"/>
    </source>
</evidence>
<dbReference type="PANTHER" id="PTHR11783">
    <property type="entry name" value="SULFOTRANSFERASE SULT"/>
    <property type="match status" value="1"/>
</dbReference>
<dbReference type="SUPFAM" id="SSF52540">
    <property type="entry name" value="P-loop containing nucleoside triphosphate hydrolases"/>
    <property type="match status" value="1"/>
</dbReference>
<dbReference type="OrthoDB" id="205623at2759"/>
<feature type="domain" description="Sulfotransferase" evidence="6">
    <location>
        <begin position="278"/>
        <end position="531"/>
    </location>
</feature>
<dbReference type="GO" id="GO:0008146">
    <property type="term" value="F:sulfotransferase activity"/>
    <property type="evidence" value="ECO:0007669"/>
    <property type="project" value="InterPro"/>
</dbReference>
<dbReference type="FunFam" id="3.40.50.300:FF:000433">
    <property type="entry name" value="Estrogen sulfotransferase"/>
    <property type="match status" value="1"/>
</dbReference>
<dbReference type="EC" id="2.8.2.-" evidence="5"/>
<dbReference type="AlphaFoldDB" id="A0A8K1GVH5"/>
<organism evidence="7 8">
    <name type="scientific">Zosterops borbonicus</name>
    <dbReference type="NCBI Taxonomy" id="364589"/>
    <lineage>
        <taxon>Eukaryota</taxon>
        <taxon>Metazoa</taxon>
        <taxon>Chordata</taxon>
        <taxon>Craniata</taxon>
        <taxon>Vertebrata</taxon>
        <taxon>Euteleostomi</taxon>
        <taxon>Archelosauria</taxon>
        <taxon>Archosauria</taxon>
        <taxon>Dinosauria</taxon>
        <taxon>Saurischia</taxon>
        <taxon>Theropoda</taxon>
        <taxon>Coelurosauria</taxon>
        <taxon>Aves</taxon>
        <taxon>Neognathae</taxon>
        <taxon>Neoaves</taxon>
        <taxon>Telluraves</taxon>
        <taxon>Australaves</taxon>
        <taxon>Passeriformes</taxon>
        <taxon>Sylvioidea</taxon>
        <taxon>Zosteropidae</taxon>
        <taxon>Zosterops</taxon>
    </lineage>
</organism>
<gene>
    <name evidence="7" type="ORF">HGM15179_002984</name>
</gene>
<name>A0A8K1GVH5_9PASS</name>
<sequence length="539" mass="62602">MRTLGPTNLSASPLRNFPLEAVLRHTEDRDVIRDSQYDFTKGKPSLTHTMAFYDKVTISVEKGKVTDVIYLDLCKALTQSPTKILLSKLERVGFDSNFVDDTKLSGAVDIPEGQDAIQWDLDRLEKWAYRNLMRFNKTKYKVPHLGQCILQYQYRLRGDEETESSPREKDLGVLMDEHLDMTQQCALAAQKAKCVLGCIQRRLGSVFREVILPLYSALSSHVNSKPFFTQFSLAMDKMKDLSLGETVVRSEFFEVEGVALIQPTASIWDQVWKFKARPDDVLIATYAKAGTTWTQEIVDMVQQNGDTEKCKRETTYKRHPFLEWFLPEPPSARYSGLELAEAMPSPRTIKTHLPVQLLPPSFWEQNCKIIYVARNAKDNLVSYYHFHRMNKGLPDPGTWEEFVEKFMTGKVLWGSWYDHVKGWWKAKDKHRILYLFYEDMKENPKQEIQKIAKFLEKDLSEEVLNKIVHNTSFEVMKENPMANYTKDFQGIMDHSISPFMRKGTVADWKNHFTVAQNEKFDEDYKKKMSDTSLVFRAEL</sequence>
<dbReference type="Proteomes" id="UP000796761">
    <property type="component" value="Unassembled WGS sequence"/>
</dbReference>
<comment type="similarity">
    <text evidence="2 5">Belongs to the sulfotransferase 1 family.</text>
</comment>